<dbReference type="CDD" id="cd01949">
    <property type="entry name" value="GGDEF"/>
    <property type="match status" value="1"/>
</dbReference>
<reference evidence="3 4" key="1">
    <citation type="submission" date="2019-08" db="EMBL/GenBank/DDBJ databases">
        <authorList>
            <person name="Liang Q."/>
        </authorList>
    </citation>
    <scope>NUCLEOTIDE SEQUENCE [LARGE SCALE GENOMIC DNA]</scope>
    <source>
        <strain evidence="3 4">V1718</strain>
    </source>
</reference>
<dbReference type="Pfam" id="PF13181">
    <property type="entry name" value="TPR_8"/>
    <property type="match status" value="1"/>
</dbReference>
<dbReference type="NCBIfam" id="TIGR00254">
    <property type="entry name" value="GGDEF"/>
    <property type="match status" value="1"/>
</dbReference>
<dbReference type="Proteomes" id="UP000321595">
    <property type="component" value="Chromosome"/>
</dbReference>
<dbReference type="PANTHER" id="PTHR46663">
    <property type="entry name" value="DIGUANYLATE CYCLASE DGCT-RELATED"/>
    <property type="match status" value="1"/>
</dbReference>
<evidence type="ECO:0000313" key="3">
    <source>
        <dbReference type="EMBL" id="QED26819.1"/>
    </source>
</evidence>
<feature type="coiled-coil region" evidence="1">
    <location>
        <begin position="353"/>
        <end position="383"/>
    </location>
</feature>
<evidence type="ECO:0000313" key="4">
    <source>
        <dbReference type="Proteomes" id="UP000321595"/>
    </source>
</evidence>
<dbReference type="InterPro" id="IPR011990">
    <property type="entry name" value="TPR-like_helical_dom_sf"/>
</dbReference>
<dbReference type="Gene3D" id="1.25.40.10">
    <property type="entry name" value="Tetratricopeptide repeat domain"/>
    <property type="match status" value="2"/>
</dbReference>
<evidence type="ECO:0000256" key="1">
    <source>
        <dbReference type="SAM" id="Coils"/>
    </source>
</evidence>
<dbReference type="SUPFAM" id="SSF55073">
    <property type="entry name" value="Nucleotide cyclase"/>
    <property type="match status" value="1"/>
</dbReference>
<dbReference type="InterPro" id="IPR000160">
    <property type="entry name" value="GGDEF_dom"/>
</dbReference>
<proteinExistence type="predicted"/>
<dbReference type="PANTHER" id="PTHR46663:SF2">
    <property type="entry name" value="GGDEF DOMAIN-CONTAINING PROTEIN"/>
    <property type="match status" value="1"/>
</dbReference>
<dbReference type="InterPro" id="IPR052163">
    <property type="entry name" value="DGC-Regulatory_Protein"/>
</dbReference>
<keyword evidence="4" id="KW-1185">Reference proteome</keyword>
<feature type="domain" description="GGDEF" evidence="2">
    <location>
        <begin position="410"/>
        <end position="541"/>
    </location>
</feature>
<sequence length="556" mass="61269">MLELNIVSAGPSELVDAVRSHLVDGLRSPIPLPTCDAALTRALELGDVRAEAWCRLLRGDAYNRELMLARAAGELSQAITLFSAIDDPEGTAISLWRKGSVWCRIGDLDNGRLILSQGLEIARTHGLRLIEGVCLSNLAFTWGSEGHASQFRELTERALEIFDEIDDVSRKTLGYCNLGGALSRLGELDAATDAYMQARSLVQADKQPLVHALIEGGLGEIAMIRGDLEEGTRRITGAAEFLRTHRLFYDAVRQDVLLARGYSLCGRVQESIELYRKALEEARERGYSAIQMQALHSIARMLGETGKWEEAYKTLKEAWELKDVAINEESKQRFEVLRDVNLGTAIAQDRLKANELAEINKKLSATLAELDQANLRLEELAKRDPLTKALNRYGFETAAAPLLGALSNSQGLGVLWVDVNDFKSINDTWGHGVGDEVLIEIARRLKVAARETDVVSRFGGDEFVVLIADVHEVDAVFVSERFKRELTSAPVSTSLGPVKVGVSLGLSSVYSADDLERAMLRADSFMYQDKRGTGSWHAVDPDTISIAMEESEILKD</sequence>
<dbReference type="Gene3D" id="3.30.70.270">
    <property type="match status" value="1"/>
</dbReference>
<organism evidence="3 4">
    <name type="scientific">Microvenator marinus</name>
    <dbReference type="NCBI Taxonomy" id="2600177"/>
    <lineage>
        <taxon>Bacteria</taxon>
        <taxon>Deltaproteobacteria</taxon>
        <taxon>Bradymonadales</taxon>
        <taxon>Microvenatoraceae</taxon>
        <taxon>Microvenator</taxon>
    </lineage>
</organism>
<dbReference type="InterPro" id="IPR029787">
    <property type="entry name" value="Nucleotide_cyclase"/>
</dbReference>
<dbReference type="KEGG" id="bbae:FRD01_06100"/>
<dbReference type="SMART" id="SM00028">
    <property type="entry name" value="TPR"/>
    <property type="match status" value="4"/>
</dbReference>
<dbReference type="AlphaFoldDB" id="A0A5B8XTV1"/>
<dbReference type="InterPro" id="IPR043128">
    <property type="entry name" value="Rev_trsase/Diguanyl_cyclase"/>
</dbReference>
<dbReference type="OrthoDB" id="9813903at2"/>
<dbReference type="PROSITE" id="PS50887">
    <property type="entry name" value="GGDEF"/>
    <property type="match status" value="1"/>
</dbReference>
<dbReference type="Pfam" id="PF13176">
    <property type="entry name" value="TPR_7"/>
    <property type="match status" value="1"/>
</dbReference>
<protein>
    <submittedName>
        <fullName evidence="3">Diguanylate cyclase</fullName>
    </submittedName>
</protein>
<accession>A0A5B8XTV1</accession>
<evidence type="ECO:0000259" key="2">
    <source>
        <dbReference type="PROSITE" id="PS50887"/>
    </source>
</evidence>
<dbReference type="SMART" id="SM00267">
    <property type="entry name" value="GGDEF"/>
    <property type="match status" value="1"/>
</dbReference>
<dbReference type="RefSeq" id="WP_146958504.1">
    <property type="nucleotide sequence ID" value="NZ_CP042467.1"/>
</dbReference>
<dbReference type="Pfam" id="PF00990">
    <property type="entry name" value="GGDEF"/>
    <property type="match status" value="1"/>
</dbReference>
<gene>
    <name evidence="3" type="ORF">FRD01_06100</name>
</gene>
<dbReference type="EMBL" id="CP042467">
    <property type="protein sequence ID" value="QED26819.1"/>
    <property type="molecule type" value="Genomic_DNA"/>
</dbReference>
<keyword evidence="1" id="KW-0175">Coiled coil</keyword>
<dbReference type="SUPFAM" id="SSF48452">
    <property type="entry name" value="TPR-like"/>
    <property type="match status" value="2"/>
</dbReference>
<dbReference type="InterPro" id="IPR019734">
    <property type="entry name" value="TPR_rpt"/>
</dbReference>
<name>A0A5B8XTV1_9DELT</name>